<accession>A0A256IT98</accession>
<dbReference type="AlphaFoldDB" id="A0A256IT98"/>
<comment type="caution">
    <text evidence="1">The sequence shown here is derived from an EMBL/GenBank/DDBJ whole genome shotgun (WGS) entry which is preliminary data.</text>
</comment>
<reference evidence="1 2" key="1">
    <citation type="journal article" date="2014" name="Front. Microbiol.">
        <title>Population and genomic analysis of the genus Halorubrum.</title>
        <authorList>
            <person name="Fullmer M.S."/>
            <person name="Soucy S.M."/>
            <person name="Swithers K.S."/>
            <person name="Makkay A.M."/>
            <person name="Wheeler R."/>
            <person name="Ventosa A."/>
            <person name="Gogarten J.P."/>
            <person name="Papke R.T."/>
        </authorList>
    </citation>
    <scope>NUCLEOTIDE SEQUENCE [LARGE SCALE GENOMIC DNA]</scope>
    <source>
        <strain evidence="1 2">LD3</strain>
    </source>
</reference>
<name>A0A256IT98_HALEZ</name>
<dbReference type="RefSeq" id="WP_094580199.1">
    <property type="nucleotide sequence ID" value="NZ_NHOW01000133.1"/>
</dbReference>
<evidence type="ECO:0000313" key="1">
    <source>
        <dbReference type="EMBL" id="OYR59780.1"/>
    </source>
</evidence>
<gene>
    <name evidence="1" type="ORF">DJ83_11610</name>
</gene>
<organism evidence="1 2">
    <name type="scientific">Halorubrum ezzemoulense</name>
    <name type="common">Halorubrum chaoviator</name>
    <dbReference type="NCBI Taxonomy" id="337243"/>
    <lineage>
        <taxon>Archaea</taxon>
        <taxon>Methanobacteriati</taxon>
        <taxon>Methanobacteriota</taxon>
        <taxon>Stenosarchaea group</taxon>
        <taxon>Halobacteria</taxon>
        <taxon>Halobacteriales</taxon>
        <taxon>Haloferacaceae</taxon>
        <taxon>Halorubrum</taxon>
    </lineage>
</organism>
<sequence>MVVRELLVGSFRLVGGTVGFRRICIDDLAVLIEVDSEATINLVAADVVIPLRVIANRFVMLDSVLFDEGPPCNRPARFVAVDICPVEPLFEGDEDDLVVVFIVGEHHRFGVLKILLDNRRVRCELPIFPDGNELASVVDIVALIGEGFSDFVDD</sequence>
<dbReference type="EMBL" id="NHOW01000133">
    <property type="protein sequence ID" value="OYR59780.1"/>
    <property type="molecule type" value="Genomic_DNA"/>
</dbReference>
<protein>
    <submittedName>
        <fullName evidence="1">Uncharacterized protein</fullName>
    </submittedName>
</protein>
<proteinExistence type="predicted"/>
<dbReference type="Proteomes" id="UP000216409">
    <property type="component" value="Unassembled WGS sequence"/>
</dbReference>
<evidence type="ECO:0000313" key="2">
    <source>
        <dbReference type="Proteomes" id="UP000216409"/>
    </source>
</evidence>